<dbReference type="Proteomes" id="UP001056012">
    <property type="component" value="Chromosome 7"/>
</dbReference>
<evidence type="ECO:0000313" key="4">
    <source>
        <dbReference type="Proteomes" id="UP001056012"/>
    </source>
</evidence>
<dbReference type="PANTHER" id="PTHR36845">
    <property type="entry name" value="HYDROLASE, PUTATIVE (AFU_ORTHOLOGUE AFUA_7G05090)-RELATED"/>
    <property type="match status" value="1"/>
</dbReference>
<dbReference type="InterPro" id="IPR008928">
    <property type="entry name" value="6-hairpin_glycosidase_sf"/>
</dbReference>
<proteinExistence type="inferred from homology"/>
<sequence length="496" mass="55858">MGDTAQDVNSGAKAAFTNIFSAPLYSVRDIDLSAIYSENSLAKIIQVAQRGLKQQVRCSSILHHFKPIHQNPYLTTHPQAPLQSYPHTVPQTGPDAGRYEERESSFWTCGFFPGSIYALLERCMKYPQAFSIPPPLRPHMQDHLLQLGRHYSVAIQQMSRRTDTHDMGFIVQPALQRDWELTGNKESLAAVINAAEALASRYDARVKAIRSWDVAVNDRYSITDMQENFLVIIDSMCNLDLLYFAAHMTSSPHLSDIATTHASTIINEILREDFSSYHLVNFSPATGLVQAKMTNQGHADASTWSRGQAWAIMGFAQTYCWTKDTKYLDTAIGCARYFLRRLEEGQGKWKSHLVPRWDFDAPIELDGDDYDEENPLRDVSAGVIAANGMLIVYQALQGLEPSEAAKRAGGIDFLDRALRIVQQTLEMAYDGDFASFEVGDTDGDVVIKESLFECILRHSTTNWNEHAHKKYKDHGLVYADYYLLEFGNKLLRAGLI</sequence>
<evidence type="ECO:0000256" key="2">
    <source>
        <dbReference type="ARBA" id="ARBA00038358"/>
    </source>
</evidence>
<name>A0A9Q8ZHF2_CURCL</name>
<dbReference type="VEuPathDB" id="FungiDB:yc1106_09044"/>
<keyword evidence="4" id="KW-1185">Reference proteome</keyword>
<evidence type="ECO:0000313" key="3">
    <source>
        <dbReference type="EMBL" id="USP81770.1"/>
    </source>
</evidence>
<dbReference type="EMBL" id="CP089280">
    <property type="protein sequence ID" value="USP81770.1"/>
    <property type="molecule type" value="Genomic_DNA"/>
</dbReference>
<organism evidence="3 4">
    <name type="scientific">Curvularia clavata</name>
    <dbReference type="NCBI Taxonomy" id="95742"/>
    <lineage>
        <taxon>Eukaryota</taxon>
        <taxon>Fungi</taxon>
        <taxon>Dikarya</taxon>
        <taxon>Ascomycota</taxon>
        <taxon>Pezizomycotina</taxon>
        <taxon>Dothideomycetes</taxon>
        <taxon>Pleosporomycetidae</taxon>
        <taxon>Pleosporales</taxon>
        <taxon>Pleosporineae</taxon>
        <taxon>Pleosporaceae</taxon>
        <taxon>Curvularia</taxon>
    </lineage>
</organism>
<dbReference type="InterPro" id="IPR052369">
    <property type="entry name" value="UG_Glycosaminoglycan_Hydrolase"/>
</dbReference>
<reference evidence="3" key="1">
    <citation type="submission" date="2021-12" db="EMBL/GenBank/DDBJ databases">
        <title>Curvularia clavata genome.</title>
        <authorList>
            <person name="Cao Y."/>
        </authorList>
    </citation>
    <scope>NUCLEOTIDE SEQUENCE</scope>
    <source>
        <strain evidence="3">Yc1106</strain>
    </source>
</reference>
<keyword evidence="1 3" id="KW-0378">Hydrolase</keyword>
<dbReference type="AlphaFoldDB" id="A0A9Q8ZHF2"/>
<protein>
    <submittedName>
        <fullName evidence="3">Glycoside hydrolase family 88 protein</fullName>
    </submittedName>
</protein>
<dbReference type="GO" id="GO:0052757">
    <property type="term" value="F:chondroitin hydrolase activity"/>
    <property type="evidence" value="ECO:0007669"/>
    <property type="project" value="TreeGrafter"/>
</dbReference>
<dbReference type="PANTHER" id="PTHR36845:SF1">
    <property type="entry name" value="HYDROLASE, PUTATIVE (AFU_ORTHOLOGUE AFUA_7G05090)-RELATED"/>
    <property type="match status" value="1"/>
</dbReference>
<gene>
    <name evidence="3" type="ORF">yc1106_09044</name>
</gene>
<dbReference type="InterPro" id="IPR012341">
    <property type="entry name" value="6hp_glycosidase-like_sf"/>
</dbReference>
<dbReference type="SUPFAM" id="SSF48208">
    <property type="entry name" value="Six-hairpin glycosidases"/>
    <property type="match status" value="1"/>
</dbReference>
<evidence type="ECO:0000256" key="1">
    <source>
        <dbReference type="ARBA" id="ARBA00022801"/>
    </source>
</evidence>
<dbReference type="OrthoDB" id="2317065at2759"/>
<accession>A0A9Q8ZHF2</accession>
<dbReference type="Gene3D" id="1.50.10.10">
    <property type="match status" value="1"/>
</dbReference>
<comment type="similarity">
    <text evidence="2">Belongs to the glycosyl hydrolase 88 family.</text>
</comment>
<dbReference type="GO" id="GO:0000272">
    <property type="term" value="P:polysaccharide catabolic process"/>
    <property type="evidence" value="ECO:0007669"/>
    <property type="project" value="TreeGrafter"/>
</dbReference>
<dbReference type="FunFam" id="1.50.10.10:FF:000048">
    <property type="entry name" value="Unsaturated chondroitin disaccharide hydrolase"/>
    <property type="match status" value="1"/>
</dbReference>